<feature type="chain" id="PRO_5040436790" description="Dienelactone hydrolase domain-containing protein" evidence="1">
    <location>
        <begin position="20"/>
        <end position="270"/>
    </location>
</feature>
<protein>
    <recommendedName>
        <fullName evidence="2">Dienelactone hydrolase domain-containing protein</fullName>
    </recommendedName>
</protein>
<dbReference type="Proteomes" id="UP001049176">
    <property type="component" value="Chromosome 1"/>
</dbReference>
<dbReference type="InterPro" id="IPR002925">
    <property type="entry name" value="Dienelactn_hydro"/>
</dbReference>
<dbReference type="GO" id="GO:0016787">
    <property type="term" value="F:hydrolase activity"/>
    <property type="evidence" value="ECO:0007669"/>
    <property type="project" value="InterPro"/>
</dbReference>
<keyword evidence="4" id="KW-1185">Reference proteome</keyword>
<dbReference type="PANTHER" id="PTHR17630">
    <property type="entry name" value="DIENELACTONE HYDROLASE"/>
    <property type="match status" value="1"/>
</dbReference>
<dbReference type="AlphaFoldDB" id="A0A9P8AFQ2"/>
<organism evidence="3 4">
    <name type="scientific">Marasmius oreades</name>
    <name type="common">fairy-ring Marasmius</name>
    <dbReference type="NCBI Taxonomy" id="181124"/>
    <lineage>
        <taxon>Eukaryota</taxon>
        <taxon>Fungi</taxon>
        <taxon>Dikarya</taxon>
        <taxon>Basidiomycota</taxon>
        <taxon>Agaricomycotina</taxon>
        <taxon>Agaricomycetes</taxon>
        <taxon>Agaricomycetidae</taxon>
        <taxon>Agaricales</taxon>
        <taxon>Marasmiineae</taxon>
        <taxon>Marasmiaceae</taxon>
        <taxon>Marasmius</taxon>
    </lineage>
</organism>
<reference evidence="3" key="1">
    <citation type="journal article" date="2021" name="Genome Biol. Evol.">
        <title>The assembled and annotated genome of the fairy-ring fungus Marasmius oreades.</title>
        <authorList>
            <person name="Hiltunen M."/>
            <person name="Ament-Velasquez S.L."/>
            <person name="Johannesson H."/>
        </authorList>
    </citation>
    <scope>NUCLEOTIDE SEQUENCE</scope>
    <source>
        <strain evidence="3">03SP1</strain>
    </source>
</reference>
<accession>A0A9P8AFQ2</accession>
<evidence type="ECO:0000256" key="1">
    <source>
        <dbReference type="SAM" id="SignalP"/>
    </source>
</evidence>
<evidence type="ECO:0000313" key="3">
    <source>
        <dbReference type="EMBL" id="KAG7099778.1"/>
    </source>
</evidence>
<name>A0A9P8AFQ2_9AGAR</name>
<sequence length="270" mass="28942">MVAKLHIAVALCNALTTYATFVPLVPHLHRPDTFQELVGTPVGNIEKIGGVNTYVSLPRGPAKPKNEAVLYLSDIFGLALVNNRLLADQFASAGYAVFAPDYLNGDPVPADDPNFNITEWSTRHGPEQTLPPTRAVIAALKGRGITKLGATGYCFGGRYSTIFSQTNEVKVAVMAHPSSLTIPDDFETIVANSTVPVEIHSADLDTGFSPAVGQTVDGVMKGYAPGYKRFAYAGVGHGFAVRPANASDPVQVKAMQLAFSRTVDWFNRHL</sequence>
<dbReference type="KEGG" id="more:E1B28_001590"/>
<proteinExistence type="predicted"/>
<dbReference type="EMBL" id="CM032181">
    <property type="protein sequence ID" value="KAG7099778.1"/>
    <property type="molecule type" value="Genomic_DNA"/>
</dbReference>
<feature type="signal peptide" evidence="1">
    <location>
        <begin position="1"/>
        <end position="19"/>
    </location>
</feature>
<keyword evidence="1" id="KW-0732">Signal</keyword>
<dbReference type="PANTHER" id="PTHR17630:SF44">
    <property type="entry name" value="PROTEIN AIM2"/>
    <property type="match status" value="1"/>
</dbReference>
<gene>
    <name evidence="3" type="ORF">E1B28_001590</name>
</gene>
<dbReference type="OrthoDB" id="17560at2759"/>
<evidence type="ECO:0000259" key="2">
    <source>
        <dbReference type="Pfam" id="PF01738"/>
    </source>
</evidence>
<dbReference type="SUPFAM" id="SSF53474">
    <property type="entry name" value="alpha/beta-Hydrolases"/>
    <property type="match status" value="1"/>
</dbReference>
<dbReference type="GeneID" id="66070666"/>
<dbReference type="Gene3D" id="3.40.50.1820">
    <property type="entry name" value="alpha/beta hydrolase"/>
    <property type="match status" value="1"/>
</dbReference>
<comment type="caution">
    <text evidence="3">The sequence shown here is derived from an EMBL/GenBank/DDBJ whole genome shotgun (WGS) entry which is preliminary data.</text>
</comment>
<dbReference type="Pfam" id="PF01738">
    <property type="entry name" value="DLH"/>
    <property type="match status" value="1"/>
</dbReference>
<dbReference type="InterPro" id="IPR029058">
    <property type="entry name" value="AB_hydrolase_fold"/>
</dbReference>
<feature type="domain" description="Dienelactone hydrolase" evidence="2">
    <location>
        <begin position="60"/>
        <end position="269"/>
    </location>
</feature>
<dbReference type="RefSeq" id="XP_043016248.1">
    <property type="nucleotide sequence ID" value="XM_043147538.1"/>
</dbReference>
<evidence type="ECO:0000313" key="4">
    <source>
        <dbReference type="Proteomes" id="UP001049176"/>
    </source>
</evidence>